<reference evidence="4" key="1">
    <citation type="journal article" date="2020" name="Mol. Plant Microbe">
        <title>Rhizobial microsymbionts of the narrowly endemic Oxytropis species growing in Kamchatka are characterized by significant genetic diversity and possess a set of genes that are associated with T3SS and T6SS secretion systems and can affect the development of symbiosis.</title>
        <authorList>
            <person name="Safronova V."/>
            <person name="Guro P."/>
            <person name="Sazanova A."/>
            <person name="Kuznetsova I."/>
            <person name="Belimov A."/>
            <person name="Yakubov V."/>
            <person name="Chirak E."/>
            <person name="Afonin A."/>
            <person name="Gogolev Y."/>
            <person name="Andronov E."/>
            <person name="Tikhonovich I."/>
        </authorList>
    </citation>
    <scope>NUCLEOTIDE SEQUENCE [LARGE SCALE GENOMIC DNA]</scope>
    <source>
        <strain evidence="4">RCAM0610</strain>
    </source>
</reference>
<accession>A0A7G6RHE2</accession>
<dbReference type="Pfam" id="PF18863">
    <property type="entry name" value="AbiJ_NTD4"/>
    <property type="match status" value="1"/>
</dbReference>
<sequence length="310" mass="35213">MAVYDLYSKRQQRLSGTEPDVYRYDDIPRKLRVQIILIMDKALGSKDHVERNVRAEQAYRQIVATMRQELGVFLLPPSQRGGDHYTELRDFFLGAANVETCLDVIELVFRAIDHVTRTADYMNKFGYNERANEAIADLNIRFKENAVGYQYVDGEIVRVDSELIHAEAVKPALRLLNTKEYAGPHQEFLSAYEHYREGKNKEALNDCLKAFESTMKAICDKRGWAYKPGDTAKALIDILYAEGLVPPFWQNQFASLRGLLESSIPTGRNKQSGHEQGATPTTVPDHMAAYMLHMTASTLVFLTMAEQSLP</sequence>
<proteinExistence type="predicted"/>
<dbReference type="NCBIfam" id="NF046078">
    <property type="entry name" value="STM4504_CBY0614"/>
    <property type="match status" value="1"/>
</dbReference>
<evidence type="ECO:0000259" key="2">
    <source>
        <dbReference type="Pfam" id="PF22809"/>
    </source>
</evidence>
<gene>
    <name evidence="3" type="ORF">HB770_02060</name>
</gene>
<dbReference type="InterPro" id="IPR049503">
    <property type="entry name" value="AbiJ_NTD4"/>
</dbReference>
<protein>
    <recommendedName>
        <fullName evidence="5">Abortive infection protein-like C-terminal domain-containing protein</fullName>
    </recommendedName>
</protein>
<organism evidence="3 4">
    <name type="scientific">Rhizobium leguminosarum bv. viciae</name>
    <dbReference type="NCBI Taxonomy" id="387"/>
    <lineage>
        <taxon>Bacteria</taxon>
        <taxon>Pseudomonadati</taxon>
        <taxon>Pseudomonadota</taxon>
        <taxon>Alphaproteobacteria</taxon>
        <taxon>Hyphomicrobiales</taxon>
        <taxon>Rhizobiaceae</taxon>
        <taxon>Rhizobium/Agrobacterium group</taxon>
        <taxon>Rhizobium</taxon>
    </lineage>
</organism>
<feature type="domain" description="DUF7014" evidence="2">
    <location>
        <begin position="178"/>
        <end position="308"/>
    </location>
</feature>
<dbReference type="Proteomes" id="UP000515518">
    <property type="component" value="Chromosome"/>
</dbReference>
<name>A0A7G6RHE2_RHILV</name>
<dbReference type="EMBL" id="CP050549">
    <property type="protein sequence ID" value="QND41674.1"/>
    <property type="molecule type" value="Genomic_DNA"/>
</dbReference>
<feature type="domain" description="HEPN AbiJ-N-terminal" evidence="1">
    <location>
        <begin position="5"/>
        <end position="171"/>
    </location>
</feature>
<dbReference type="InterPro" id="IPR054280">
    <property type="entry name" value="DUF7014"/>
</dbReference>
<dbReference type="Pfam" id="PF22809">
    <property type="entry name" value="DUF7014"/>
    <property type="match status" value="1"/>
</dbReference>
<evidence type="ECO:0000313" key="3">
    <source>
        <dbReference type="EMBL" id="QND41674.1"/>
    </source>
</evidence>
<evidence type="ECO:0008006" key="5">
    <source>
        <dbReference type="Google" id="ProtNLM"/>
    </source>
</evidence>
<dbReference type="AlphaFoldDB" id="A0A7G6RHE2"/>
<evidence type="ECO:0000259" key="1">
    <source>
        <dbReference type="Pfam" id="PF18863"/>
    </source>
</evidence>
<evidence type="ECO:0000313" key="4">
    <source>
        <dbReference type="Proteomes" id="UP000515518"/>
    </source>
</evidence>